<gene>
    <name evidence="1" type="ORF">EV130_110160</name>
</gene>
<dbReference type="Proteomes" id="UP000295547">
    <property type="component" value="Unassembled WGS sequence"/>
</dbReference>
<sequence length="233" mass="25455">MRHRCPRMIPVRMARRIRALPGLAGQALCFCPEPRGVSALAGDDPSRVDFMTTCVTEQGILATAAAIKSIFNQLMFLGRRMAGSKFQEALRGVAARMPTVVREYEIMRIAAAVGGRDGIKSADAARREVLIWAQKRVGGLLPDQAWSGNDFDHFAGGRNCVGVRITNGGSDIWAIRIDDPDKTVPGRNWTTEVVVGLQPGQTGQLRFRCHQRSVFTSFVPCGKPAETGWNSAM</sequence>
<comment type="caution">
    <text evidence="1">The sequence shown here is derived from an EMBL/GenBank/DDBJ whole genome shotgun (WGS) entry which is preliminary data.</text>
</comment>
<protein>
    <submittedName>
        <fullName evidence="1">Uncharacterized protein</fullName>
    </submittedName>
</protein>
<keyword evidence="2" id="KW-1185">Reference proteome</keyword>
<organism evidence="1 2">
    <name type="scientific">Rhizobium azibense</name>
    <dbReference type="NCBI Taxonomy" id="1136135"/>
    <lineage>
        <taxon>Bacteria</taxon>
        <taxon>Pseudomonadati</taxon>
        <taxon>Pseudomonadota</taxon>
        <taxon>Alphaproteobacteria</taxon>
        <taxon>Hyphomicrobiales</taxon>
        <taxon>Rhizobiaceae</taxon>
        <taxon>Rhizobium/Agrobacterium group</taxon>
        <taxon>Rhizobium</taxon>
    </lineage>
</organism>
<evidence type="ECO:0000313" key="2">
    <source>
        <dbReference type="Proteomes" id="UP000295547"/>
    </source>
</evidence>
<reference evidence="1 2" key="1">
    <citation type="submission" date="2019-03" db="EMBL/GenBank/DDBJ databases">
        <title>Genomic Encyclopedia of Type Strains, Phase IV (KMG-V): Genome sequencing to study the core and pangenomes of soil and plant-associated prokaryotes.</title>
        <authorList>
            <person name="Whitman W."/>
        </authorList>
    </citation>
    <scope>NUCLEOTIDE SEQUENCE [LARGE SCALE GENOMIC DNA]</scope>
    <source>
        <strain evidence="1 2">Gr42</strain>
    </source>
</reference>
<dbReference type="EMBL" id="SMBJ01000010">
    <property type="protein sequence ID" value="TCU21816.1"/>
    <property type="molecule type" value="Genomic_DNA"/>
</dbReference>
<name>A0A4R3QTF9_9HYPH</name>
<dbReference type="AlphaFoldDB" id="A0A4R3QTF9"/>
<accession>A0A4R3QTF9</accession>
<evidence type="ECO:0000313" key="1">
    <source>
        <dbReference type="EMBL" id="TCU21816.1"/>
    </source>
</evidence>
<proteinExistence type="predicted"/>